<dbReference type="PANTHER" id="PTHR31591">
    <property type="entry name" value="UPF0613 PROTEIN PB24D3.06C"/>
    <property type="match status" value="1"/>
</dbReference>
<dbReference type="PANTHER" id="PTHR31591:SF7">
    <property type="entry name" value="DUF1749-DOMAIN-CONTAINING PROTEIN"/>
    <property type="match status" value="1"/>
</dbReference>
<name>A0AAV9HD76_9PEZI</name>
<dbReference type="InterPro" id="IPR013744">
    <property type="entry name" value="SidJ"/>
</dbReference>
<dbReference type="EMBL" id="MU865049">
    <property type="protein sequence ID" value="KAK4459004.1"/>
    <property type="molecule type" value="Genomic_DNA"/>
</dbReference>
<evidence type="ECO:0000313" key="2">
    <source>
        <dbReference type="Proteomes" id="UP001321749"/>
    </source>
</evidence>
<dbReference type="Gene3D" id="3.40.50.1820">
    <property type="entry name" value="alpha/beta hydrolase"/>
    <property type="match status" value="1"/>
</dbReference>
<evidence type="ECO:0000313" key="1">
    <source>
        <dbReference type="EMBL" id="KAK4459004.1"/>
    </source>
</evidence>
<reference evidence="1" key="2">
    <citation type="submission" date="2023-06" db="EMBL/GenBank/DDBJ databases">
        <authorList>
            <consortium name="Lawrence Berkeley National Laboratory"/>
            <person name="Mondo S.J."/>
            <person name="Hensen N."/>
            <person name="Bonometti L."/>
            <person name="Westerberg I."/>
            <person name="Brannstrom I.O."/>
            <person name="Guillou S."/>
            <person name="Cros-Aarteil S."/>
            <person name="Calhoun S."/>
            <person name="Haridas S."/>
            <person name="Kuo A."/>
            <person name="Pangilinan J."/>
            <person name="Riley R."/>
            <person name="Labutti K."/>
            <person name="Andreopoulos B."/>
            <person name="Lipzen A."/>
            <person name="Chen C."/>
            <person name="Yanf M."/>
            <person name="Daum C."/>
            <person name="Ng V."/>
            <person name="Clum A."/>
            <person name="Steindorff A."/>
            <person name="Ohm R."/>
            <person name="Martin F."/>
            <person name="Silar P."/>
            <person name="Natvig D."/>
            <person name="Lalanne C."/>
            <person name="Gautier V."/>
            <person name="Ament-Velasquez S.L."/>
            <person name="Kruys A."/>
            <person name="Hutchinson M.I."/>
            <person name="Powell A.J."/>
            <person name="Barry K."/>
            <person name="Miller A.N."/>
            <person name="Grigoriev I.V."/>
            <person name="Debuchy R."/>
            <person name="Gladieux P."/>
            <person name="Thoren M.H."/>
            <person name="Johannesson H."/>
        </authorList>
    </citation>
    <scope>NUCLEOTIDE SEQUENCE</scope>
    <source>
        <strain evidence="1">PSN324</strain>
    </source>
</reference>
<comment type="caution">
    <text evidence="1">The sequence shown here is derived from an EMBL/GenBank/DDBJ whole genome shotgun (WGS) entry which is preliminary data.</text>
</comment>
<sequence>MPPPYPLLLHTFPSSEGKTLQAFQHPSSNSSQSPSNALVFVPGLGDRAVSIPYTRRLSASLPPSYTLFEPSLSSASSAFGYSSLSQDAAELQSFVTYLRTHLSISKIILMGHSTGCQDCLEYVLTYGEEPKDRVDGIVLQGPVSDREAINMTCDRIQVEESIKAAEDMMQTGRMNEVMQSASLPEGWRGSPVTAYRWLSLAAKGGHDDYFSSDLSDDKLENIWGRLRQPVLILPSGKDEWVPELIDVEVMVERWKRFCPEGIASELSGLIPGANHRVEGAEEGERWLVDRVVKFLEGI</sequence>
<keyword evidence="2" id="KW-1185">Reference proteome</keyword>
<reference evidence="1" key="1">
    <citation type="journal article" date="2023" name="Mol. Phylogenet. Evol.">
        <title>Genome-scale phylogeny and comparative genomics of the fungal order Sordariales.</title>
        <authorList>
            <person name="Hensen N."/>
            <person name="Bonometti L."/>
            <person name="Westerberg I."/>
            <person name="Brannstrom I.O."/>
            <person name="Guillou S."/>
            <person name="Cros-Aarteil S."/>
            <person name="Calhoun S."/>
            <person name="Haridas S."/>
            <person name="Kuo A."/>
            <person name="Mondo S."/>
            <person name="Pangilinan J."/>
            <person name="Riley R."/>
            <person name="LaButti K."/>
            <person name="Andreopoulos B."/>
            <person name="Lipzen A."/>
            <person name="Chen C."/>
            <person name="Yan M."/>
            <person name="Daum C."/>
            <person name="Ng V."/>
            <person name="Clum A."/>
            <person name="Steindorff A."/>
            <person name="Ohm R.A."/>
            <person name="Martin F."/>
            <person name="Silar P."/>
            <person name="Natvig D.O."/>
            <person name="Lalanne C."/>
            <person name="Gautier V."/>
            <person name="Ament-Velasquez S.L."/>
            <person name="Kruys A."/>
            <person name="Hutchinson M.I."/>
            <person name="Powell A.J."/>
            <person name="Barry K."/>
            <person name="Miller A.N."/>
            <person name="Grigoriev I.V."/>
            <person name="Debuchy R."/>
            <person name="Gladieux P."/>
            <person name="Hiltunen Thoren M."/>
            <person name="Johannesson H."/>
        </authorList>
    </citation>
    <scope>NUCLEOTIDE SEQUENCE</scope>
    <source>
        <strain evidence="1">PSN324</strain>
    </source>
</reference>
<evidence type="ECO:0008006" key="3">
    <source>
        <dbReference type="Google" id="ProtNLM"/>
    </source>
</evidence>
<dbReference type="InterPro" id="IPR029058">
    <property type="entry name" value="AB_hydrolase_fold"/>
</dbReference>
<organism evidence="1 2">
    <name type="scientific">Cladorrhinum samala</name>
    <dbReference type="NCBI Taxonomy" id="585594"/>
    <lineage>
        <taxon>Eukaryota</taxon>
        <taxon>Fungi</taxon>
        <taxon>Dikarya</taxon>
        <taxon>Ascomycota</taxon>
        <taxon>Pezizomycotina</taxon>
        <taxon>Sordariomycetes</taxon>
        <taxon>Sordariomycetidae</taxon>
        <taxon>Sordariales</taxon>
        <taxon>Podosporaceae</taxon>
        <taxon>Cladorrhinum</taxon>
    </lineage>
</organism>
<protein>
    <recommendedName>
        <fullName evidence="3">DUF1749-domain-containing protein</fullName>
    </recommendedName>
</protein>
<dbReference type="AlphaFoldDB" id="A0AAV9HD76"/>
<dbReference type="Proteomes" id="UP001321749">
    <property type="component" value="Unassembled WGS sequence"/>
</dbReference>
<proteinExistence type="predicted"/>
<gene>
    <name evidence="1" type="ORF">QBC42DRAFT_275406</name>
</gene>
<accession>A0AAV9HD76</accession>
<dbReference type="Pfam" id="PF08538">
    <property type="entry name" value="DUF1749"/>
    <property type="match status" value="1"/>
</dbReference>
<dbReference type="SUPFAM" id="SSF53474">
    <property type="entry name" value="alpha/beta-Hydrolases"/>
    <property type="match status" value="1"/>
</dbReference>